<evidence type="ECO:0000313" key="2">
    <source>
        <dbReference type="EMBL" id="NEU66807.1"/>
    </source>
</evidence>
<protein>
    <submittedName>
        <fullName evidence="2">DUF1345 domain-containing protein</fullName>
    </submittedName>
</protein>
<dbReference type="InterPro" id="IPR009781">
    <property type="entry name" value="DUF1345"/>
</dbReference>
<keyword evidence="1" id="KW-0812">Transmembrane</keyword>
<evidence type="ECO:0000313" key="3">
    <source>
        <dbReference type="Proteomes" id="UP000477386"/>
    </source>
</evidence>
<reference evidence="2 3" key="1">
    <citation type="submission" date="2020-02" db="EMBL/GenBank/DDBJ databases">
        <title>Draft genome sequence of two Spirosoma agri KCTC 52727 and Spirosoma terrae KCTC 52035.</title>
        <authorList>
            <person name="Rojas J."/>
            <person name="Ambika Manirajan B."/>
            <person name="Ratering S."/>
            <person name="Suarez C."/>
            <person name="Schnell S."/>
        </authorList>
    </citation>
    <scope>NUCLEOTIDE SEQUENCE [LARGE SCALE GENOMIC DNA]</scope>
    <source>
        <strain evidence="2 3">KCTC 52727</strain>
    </source>
</reference>
<proteinExistence type="predicted"/>
<dbReference type="Proteomes" id="UP000477386">
    <property type="component" value="Unassembled WGS sequence"/>
</dbReference>
<sequence length="220" mass="24305">MLANLFRTITRFDLAHRLIIATIVALIAYVTVSGEVSVAACATTIWIAFALTMLILMWLTIFYAHPRDLPQLSRLEDSSRVMILIFVLAAAMASLFAVIVLLNSMNDTNRSQTITLAILAVACSWSLVHTVFTIRYAHLFYGNDPTQKRRPGGLDFPNDPEPDYLDFAYFSFIIGMTSQVSDVSISSKRIRRAALGHGILSFLFNTIIIALTVGGLSGKL</sequence>
<dbReference type="RefSeq" id="WP_164036065.1">
    <property type="nucleotide sequence ID" value="NZ_JAAGNZ010000001.1"/>
</dbReference>
<keyword evidence="3" id="KW-1185">Reference proteome</keyword>
<feature type="transmembrane region" description="Helical" evidence="1">
    <location>
        <begin position="167"/>
        <end position="185"/>
    </location>
</feature>
<accession>A0A6M0IG14</accession>
<feature type="transmembrane region" description="Helical" evidence="1">
    <location>
        <begin position="39"/>
        <end position="61"/>
    </location>
</feature>
<feature type="transmembrane region" description="Helical" evidence="1">
    <location>
        <begin position="197"/>
        <end position="217"/>
    </location>
</feature>
<feature type="transmembrane region" description="Helical" evidence="1">
    <location>
        <begin position="81"/>
        <end position="102"/>
    </location>
</feature>
<feature type="transmembrane region" description="Helical" evidence="1">
    <location>
        <begin position="14"/>
        <end position="32"/>
    </location>
</feature>
<feature type="transmembrane region" description="Helical" evidence="1">
    <location>
        <begin position="114"/>
        <end position="137"/>
    </location>
</feature>
<keyword evidence="1" id="KW-0472">Membrane</keyword>
<name>A0A6M0IG14_9BACT</name>
<evidence type="ECO:0000256" key="1">
    <source>
        <dbReference type="SAM" id="Phobius"/>
    </source>
</evidence>
<comment type="caution">
    <text evidence="2">The sequence shown here is derived from an EMBL/GenBank/DDBJ whole genome shotgun (WGS) entry which is preliminary data.</text>
</comment>
<organism evidence="2 3">
    <name type="scientific">Spirosoma agri</name>
    <dbReference type="NCBI Taxonomy" id="1987381"/>
    <lineage>
        <taxon>Bacteria</taxon>
        <taxon>Pseudomonadati</taxon>
        <taxon>Bacteroidota</taxon>
        <taxon>Cytophagia</taxon>
        <taxon>Cytophagales</taxon>
        <taxon>Cytophagaceae</taxon>
        <taxon>Spirosoma</taxon>
    </lineage>
</organism>
<keyword evidence="1" id="KW-1133">Transmembrane helix</keyword>
<gene>
    <name evidence="2" type="ORF">GK091_07925</name>
</gene>
<dbReference type="EMBL" id="JAAGNZ010000001">
    <property type="protein sequence ID" value="NEU66807.1"/>
    <property type="molecule type" value="Genomic_DNA"/>
</dbReference>
<dbReference type="AlphaFoldDB" id="A0A6M0IG14"/>
<dbReference type="Pfam" id="PF07077">
    <property type="entry name" value="DUF1345"/>
    <property type="match status" value="1"/>
</dbReference>